<comment type="catalytic activity">
    <reaction evidence="9">
        <text>DNA(n) + a 2'-deoxyribonucleoside 5'-triphosphate = DNA(n+1) + diphosphate</text>
        <dbReference type="Rhea" id="RHEA:22508"/>
        <dbReference type="Rhea" id="RHEA-COMP:17339"/>
        <dbReference type="Rhea" id="RHEA-COMP:17340"/>
        <dbReference type="ChEBI" id="CHEBI:33019"/>
        <dbReference type="ChEBI" id="CHEBI:61560"/>
        <dbReference type="ChEBI" id="CHEBI:173112"/>
        <dbReference type="EC" id="2.7.7.49"/>
    </reaction>
</comment>
<dbReference type="InterPro" id="IPR051083">
    <property type="entry name" value="GrpII_Intron_Splice-Mob/Def"/>
</dbReference>
<dbReference type="Proteomes" id="UP000316905">
    <property type="component" value="Unassembled WGS sequence"/>
</dbReference>
<keyword evidence="3" id="KW-0548">Nucleotidyltransferase</keyword>
<evidence type="ECO:0000256" key="9">
    <source>
        <dbReference type="ARBA" id="ARBA00048173"/>
    </source>
</evidence>
<evidence type="ECO:0000256" key="6">
    <source>
        <dbReference type="ARBA" id="ARBA00022918"/>
    </source>
</evidence>
<dbReference type="PANTHER" id="PTHR34047:SF7">
    <property type="entry name" value="RNA-DIRECTED DNA POLYMERASE"/>
    <property type="match status" value="1"/>
</dbReference>
<keyword evidence="12" id="KW-1185">Reference proteome</keyword>
<dbReference type="GO" id="GO:0046872">
    <property type="term" value="F:metal ion binding"/>
    <property type="evidence" value="ECO:0007669"/>
    <property type="project" value="UniProtKB-KW"/>
</dbReference>
<evidence type="ECO:0000256" key="2">
    <source>
        <dbReference type="ARBA" id="ARBA00022679"/>
    </source>
</evidence>
<keyword evidence="5" id="KW-0460">Magnesium</keyword>
<dbReference type="PROSITE" id="PS50878">
    <property type="entry name" value="RT_POL"/>
    <property type="match status" value="1"/>
</dbReference>
<keyword evidence="2" id="KW-0808">Transferase</keyword>
<dbReference type="PRINTS" id="PR00866">
    <property type="entry name" value="RNADNAPOLMS"/>
</dbReference>
<accession>A0A562PR27</accession>
<evidence type="ECO:0000256" key="1">
    <source>
        <dbReference type="ARBA" id="ARBA00012493"/>
    </source>
</evidence>
<evidence type="ECO:0000313" key="12">
    <source>
        <dbReference type="Proteomes" id="UP000316905"/>
    </source>
</evidence>
<keyword evidence="7" id="KW-0051">Antiviral defense</keyword>
<dbReference type="InterPro" id="IPR043502">
    <property type="entry name" value="DNA/RNA_pol_sf"/>
</dbReference>
<organism evidence="11 12">
    <name type="scientific">Pseudomonas duriflava</name>
    <dbReference type="NCBI Taxonomy" id="459528"/>
    <lineage>
        <taxon>Bacteria</taxon>
        <taxon>Pseudomonadati</taxon>
        <taxon>Pseudomonadota</taxon>
        <taxon>Gammaproteobacteria</taxon>
        <taxon>Pseudomonadales</taxon>
        <taxon>Pseudomonadaceae</taxon>
        <taxon>Pseudomonas</taxon>
    </lineage>
</organism>
<dbReference type="GO" id="GO:0003964">
    <property type="term" value="F:RNA-directed DNA polymerase activity"/>
    <property type="evidence" value="ECO:0007669"/>
    <property type="project" value="UniProtKB-KW"/>
</dbReference>
<protein>
    <recommendedName>
        <fullName evidence="1">RNA-directed DNA polymerase</fullName>
        <ecNumber evidence="1">2.7.7.49</ecNumber>
    </recommendedName>
</protein>
<dbReference type="CDD" id="cd03487">
    <property type="entry name" value="RT_Bac_retron_II"/>
    <property type="match status" value="1"/>
</dbReference>
<dbReference type="InterPro" id="IPR000477">
    <property type="entry name" value="RT_dom"/>
</dbReference>
<dbReference type="EMBL" id="VLKY01000029">
    <property type="protein sequence ID" value="TWI46838.1"/>
    <property type="molecule type" value="Genomic_DNA"/>
</dbReference>
<keyword evidence="4" id="KW-0479">Metal-binding</keyword>
<reference evidence="11 12" key="1">
    <citation type="journal article" date="2015" name="Stand. Genomic Sci.">
        <title>Genomic Encyclopedia of Bacterial and Archaeal Type Strains, Phase III: the genomes of soil and plant-associated and newly described type strains.</title>
        <authorList>
            <person name="Whitman W.B."/>
            <person name="Woyke T."/>
            <person name="Klenk H.P."/>
            <person name="Zhou Y."/>
            <person name="Lilburn T.G."/>
            <person name="Beck B.J."/>
            <person name="De Vos P."/>
            <person name="Vandamme P."/>
            <person name="Eisen J.A."/>
            <person name="Garrity G."/>
            <person name="Hugenholtz P."/>
            <person name="Kyrpides N.C."/>
        </authorList>
    </citation>
    <scope>NUCLEOTIDE SEQUENCE [LARGE SCALE GENOMIC DNA]</scope>
    <source>
        <strain evidence="11 12">CGMCC 1.6858</strain>
    </source>
</reference>
<evidence type="ECO:0000256" key="3">
    <source>
        <dbReference type="ARBA" id="ARBA00022695"/>
    </source>
</evidence>
<gene>
    <name evidence="11" type="ORF">IQ22_04455</name>
</gene>
<evidence type="ECO:0000256" key="7">
    <source>
        <dbReference type="ARBA" id="ARBA00023118"/>
    </source>
</evidence>
<dbReference type="InterPro" id="IPR000123">
    <property type="entry name" value="Reverse_transcriptase_msDNA"/>
</dbReference>
<dbReference type="NCBIfam" id="NF038237">
    <property type="entry name" value="retron_Ec67_fus"/>
    <property type="match status" value="1"/>
</dbReference>
<dbReference type="PANTHER" id="PTHR34047">
    <property type="entry name" value="NUCLEAR INTRON MATURASE 1, MITOCHONDRIAL-RELATED"/>
    <property type="match status" value="1"/>
</dbReference>
<evidence type="ECO:0000256" key="5">
    <source>
        <dbReference type="ARBA" id="ARBA00022842"/>
    </source>
</evidence>
<dbReference type="GO" id="GO:0051607">
    <property type="term" value="P:defense response to virus"/>
    <property type="evidence" value="ECO:0007669"/>
    <property type="project" value="UniProtKB-KW"/>
</dbReference>
<dbReference type="GO" id="GO:0003723">
    <property type="term" value="F:RNA binding"/>
    <property type="evidence" value="ECO:0007669"/>
    <property type="project" value="InterPro"/>
</dbReference>
<proteinExistence type="inferred from homology"/>
<name>A0A562PR27_9PSED</name>
<dbReference type="EC" id="2.7.7.49" evidence="1"/>
<evidence type="ECO:0000256" key="4">
    <source>
        <dbReference type="ARBA" id="ARBA00022723"/>
    </source>
</evidence>
<dbReference type="Pfam" id="PF00078">
    <property type="entry name" value="RVT_1"/>
    <property type="match status" value="1"/>
</dbReference>
<feature type="domain" description="Reverse transcriptase" evidence="10">
    <location>
        <begin position="1"/>
        <end position="242"/>
    </location>
</feature>
<dbReference type="AlphaFoldDB" id="A0A562PR27"/>
<keyword evidence="6 11" id="KW-0695">RNA-directed DNA polymerase</keyword>
<dbReference type="SUPFAM" id="SSF56672">
    <property type="entry name" value="DNA/RNA polymerases"/>
    <property type="match status" value="1"/>
</dbReference>
<evidence type="ECO:0000256" key="8">
    <source>
        <dbReference type="ARBA" id="ARBA00034120"/>
    </source>
</evidence>
<evidence type="ECO:0000313" key="11">
    <source>
        <dbReference type="EMBL" id="TWI46838.1"/>
    </source>
</evidence>
<comment type="caution">
    <text evidence="11">The sequence shown here is derived from an EMBL/GenBank/DDBJ whole genome shotgun (WGS) entry which is preliminary data.</text>
</comment>
<comment type="similarity">
    <text evidence="8">Belongs to the bacterial reverse transcriptase family.</text>
</comment>
<evidence type="ECO:0000259" key="10">
    <source>
        <dbReference type="PROSITE" id="PS50878"/>
    </source>
</evidence>
<dbReference type="InterPro" id="IPR053543">
    <property type="entry name" value="Bacterial_RT"/>
</dbReference>
<sequence length="570" mass="64801">MGVNASHLTNVLYRMKPENLYKSFTIAKKSGGVRTIHAPVDELKSIQTALSILLQDCVQEINKSKGDKFTSTLSHGFVRERSILTNAVMHLSQKNVLNIDLKDFFESFNFGRVRGFFIANKNFQLDPAVATVIAQIACYDNKLPQGSPCSPVITNLITHSLDIRLASLAKENSCTYSRYADDITISTRKKEFPSNLMTDGQQGYSPGKRLQSEIKRAGFEINRSKTRIQYKDSRQDVTGLIVNTKLAVKKEYWRTVRSQCHSLFQTGAFKENASGTPEEGNIFALEGRLNFIDQIDLFNRKRNKTAPALDHDSSQKKYNTRRLLSNRERTFSRFLYYKLFYGNAKPTIVCEGKTDNIYLKSAIGRLAGAYPNLAKPKSGNDPYELLVRFVKYTERTRFLLELSGGTPYLKEFILGFDEHFKYYKAPAPKQPVILVFDNDDGFGKIEGVLKGKKYSPTIFPTTLPTDAFRKAEFIHVAHNLYIVLTPLKEKGEHTSIEDLFPQAVRDIKLGGKKFNKENEIDIDIEYGKEYFAKKVVLPNKNDIDFSGFNIILTRMVQCIEHFATLTLTKP</sequence>